<dbReference type="EMBL" id="BMAW01102198">
    <property type="protein sequence ID" value="GFT03186.1"/>
    <property type="molecule type" value="Genomic_DNA"/>
</dbReference>
<evidence type="ECO:0000313" key="2">
    <source>
        <dbReference type="EMBL" id="GFT03186.1"/>
    </source>
</evidence>
<gene>
    <name evidence="2" type="ORF">NPIL_305611</name>
</gene>
<evidence type="ECO:0000313" key="3">
    <source>
        <dbReference type="Proteomes" id="UP000887013"/>
    </source>
</evidence>
<comment type="caution">
    <text evidence="2">The sequence shown here is derived from an EMBL/GenBank/DDBJ whole genome shotgun (WGS) entry which is preliminary data.</text>
</comment>
<sequence length="74" mass="8421">MSAPETESMHGVAEDETTTVDDMMMDERERNLPSIHKLSVTISKSLLDSRKVLKPEMIFCDSSKHPRSALQHYT</sequence>
<accession>A0A8X6TFP5</accession>
<proteinExistence type="predicted"/>
<reference evidence="2" key="1">
    <citation type="submission" date="2020-08" db="EMBL/GenBank/DDBJ databases">
        <title>Multicomponent nature underlies the extraordinary mechanical properties of spider dragline silk.</title>
        <authorList>
            <person name="Kono N."/>
            <person name="Nakamura H."/>
            <person name="Mori M."/>
            <person name="Yoshida Y."/>
            <person name="Ohtoshi R."/>
            <person name="Malay A.D."/>
            <person name="Moran D.A.P."/>
            <person name="Tomita M."/>
            <person name="Numata K."/>
            <person name="Arakawa K."/>
        </authorList>
    </citation>
    <scope>NUCLEOTIDE SEQUENCE</scope>
</reference>
<dbReference type="AlphaFoldDB" id="A0A8X6TFP5"/>
<evidence type="ECO:0000256" key="1">
    <source>
        <dbReference type="SAM" id="MobiDB-lite"/>
    </source>
</evidence>
<protein>
    <submittedName>
        <fullName evidence="2">Uncharacterized protein</fullName>
    </submittedName>
</protein>
<name>A0A8X6TFP5_NEPPI</name>
<feature type="region of interest" description="Disordered" evidence="1">
    <location>
        <begin position="1"/>
        <end position="20"/>
    </location>
</feature>
<organism evidence="2 3">
    <name type="scientific">Nephila pilipes</name>
    <name type="common">Giant wood spider</name>
    <name type="synonym">Nephila maculata</name>
    <dbReference type="NCBI Taxonomy" id="299642"/>
    <lineage>
        <taxon>Eukaryota</taxon>
        <taxon>Metazoa</taxon>
        <taxon>Ecdysozoa</taxon>
        <taxon>Arthropoda</taxon>
        <taxon>Chelicerata</taxon>
        <taxon>Arachnida</taxon>
        <taxon>Araneae</taxon>
        <taxon>Araneomorphae</taxon>
        <taxon>Entelegynae</taxon>
        <taxon>Araneoidea</taxon>
        <taxon>Nephilidae</taxon>
        <taxon>Nephila</taxon>
    </lineage>
</organism>
<keyword evidence="3" id="KW-1185">Reference proteome</keyword>
<dbReference type="Proteomes" id="UP000887013">
    <property type="component" value="Unassembled WGS sequence"/>
</dbReference>